<protein>
    <submittedName>
        <fullName evidence="1">Uncharacterized protein</fullName>
    </submittedName>
</protein>
<dbReference type="AlphaFoldDB" id="A0A498MT23"/>
<organism evidence="1 2">
    <name type="scientific">Labeo rohita</name>
    <name type="common">Indian major carp</name>
    <name type="synonym">Cyprinus rohita</name>
    <dbReference type="NCBI Taxonomy" id="84645"/>
    <lineage>
        <taxon>Eukaryota</taxon>
        <taxon>Metazoa</taxon>
        <taxon>Chordata</taxon>
        <taxon>Craniata</taxon>
        <taxon>Vertebrata</taxon>
        <taxon>Euteleostomi</taxon>
        <taxon>Actinopterygii</taxon>
        <taxon>Neopterygii</taxon>
        <taxon>Teleostei</taxon>
        <taxon>Ostariophysi</taxon>
        <taxon>Cypriniformes</taxon>
        <taxon>Cyprinidae</taxon>
        <taxon>Labeoninae</taxon>
        <taxon>Labeonini</taxon>
        <taxon>Labeo</taxon>
    </lineage>
</organism>
<evidence type="ECO:0000313" key="2">
    <source>
        <dbReference type="Proteomes" id="UP000290572"/>
    </source>
</evidence>
<name>A0A498MT23_LABRO</name>
<gene>
    <name evidence="1" type="ORF">ROHU_025339</name>
</gene>
<reference evidence="1 2" key="1">
    <citation type="submission" date="2018-03" db="EMBL/GenBank/DDBJ databases">
        <title>Draft genome sequence of Rohu Carp (Labeo rohita).</title>
        <authorList>
            <person name="Das P."/>
            <person name="Kushwaha B."/>
            <person name="Joshi C.G."/>
            <person name="Kumar D."/>
            <person name="Nagpure N.S."/>
            <person name="Sahoo L."/>
            <person name="Das S.P."/>
            <person name="Bit A."/>
            <person name="Patnaik S."/>
            <person name="Meher P.K."/>
            <person name="Jayasankar P."/>
            <person name="Koringa P.G."/>
            <person name="Patel N.V."/>
            <person name="Hinsu A.T."/>
            <person name="Kumar R."/>
            <person name="Pandey M."/>
            <person name="Agarwal S."/>
            <person name="Srivastava S."/>
            <person name="Singh M."/>
            <person name="Iquebal M.A."/>
            <person name="Jaiswal S."/>
            <person name="Angadi U.B."/>
            <person name="Kumar N."/>
            <person name="Raza M."/>
            <person name="Shah T.M."/>
            <person name="Rai A."/>
            <person name="Jena J.K."/>
        </authorList>
    </citation>
    <scope>NUCLEOTIDE SEQUENCE [LARGE SCALE GENOMIC DNA]</scope>
    <source>
        <strain evidence="1">DASCIFA01</strain>
        <tissue evidence="1">Testis</tissue>
    </source>
</reference>
<dbReference type="Proteomes" id="UP000290572">
    <property type="component" value="Unassembled WGS sequence"/>
</dbReference>
<sequence length="115" mass="12672">MLISENFTPTPSNTISSENDCGAAKCAVLQTLGDNYNCDVTFQKDGNKIKNEIQGLIDNLQMLRCSDEEKTCNLSNPSCSAEIQQLSMWNKTKAFVDQVIGACLHVMQHVCPKLS</sequence>
<dbReference type="EMBL" id="QBIY01012653">
    <property type="protein sequence ID" value="RXN20037.1"/>
    <property type="molecule type" value="Genomic_DNA"/>
</dbReference>
<proteinExistence type="predicted"/>
<accession>A0A498MT23</accession>
<evidence type="ECO:0000313" key="1">
    <source>
        <dbReference type="EMBL" id="RXN20037.1"/>
    </source>
</evidence>
<comment type="caution">
    <text evidence="1">The sequence shown here is derived from an EMBL/GenBank/DDBJ whole genome shotgun (WGS) entry which is preliminary data.</text>
</comment>
<keyword evidence="2" id="KW-1185">Reference proteome</keyword>